<evidence type="ECO:0000256" key="4">
    <source>
        <dbReference type="ARBA" id="ARBA00023136"/>
    </source>
</evidence>
<keyword evidence="1" id="KW-1003">Cell membrane</keyword>
<dbReference type="GO" id="GO:0005886">
    <property type="term" value="C:plasma membrane"/>
    <property type="evidence" value="ECO:0007669"/>
    <property type="project" value="InterPro"/>
</dbReference>
<feature type="domain" description="Lipopolysaccharide assembly protein A" evidence="7">
    <location>
        <begin position="55"/>
        <end position="113"/>
    </location>
</feature>
<dbReference type="Pfam" id="PF06305">
    <property type="entry name" value="LapA_dom"/>
    <property type="match status" value="1"/>
</dbReference>
<evidence type="ECO:0000256" key="2">
    <source>
        <dbReference type="ARBA" id="ARBA00022692"/>
    </source>
</evidence>
<feature type="region of interest" description="Disordered" evidence="5">
    <location>
        <begin position="1"/>
        <end position="22"/>
    </location>
</feature>
<evidence type="ECO:0000256" key="1">
    <source>
        <dbReference type="ARBA" id="ARBA00022475"/>
    </source>
</evidence>
<organism evidence="8 9">
    <name type="scientific">Mycobacterium numidiamassiliense</name>
    <dbReference type="NCBI Taxonomy" id="1841861"/>
    <lineage>
        <taxon>Bacteria</taxon>
        <taxon>Bacillati</taxon>
        <taxon>Actinomycetota</taxon>
        <taxon>Actinomycetes</taxon>
        <taxon>Mycobacteriales</taxon>
        <taxon>Mycobacteriaceae</taxon>
        <taxon>Mycobacterium</taxon>
    </lineage>
</organism>
<dbReference type="Proteomes" id="UP000240424">
    <property type="component" value="Unassembled WGS sequence"/>
</dbReference>
<dbReference type="EMBL" id="FUEZ01000004">
    <property type="protein sequence ID" value="SPM39808.1"/>
    <property type="molecule type" value="Genomic_DNA"/>
</dbReference>
<reference evidence="8 9" key="1">
    <citation type="submission" date="2017-01" db="EMBL/GenBank/DDBJ databases">
        <authorList>
            <consortium name="Urmite Genomes"/>
        </authorList>
    </citation>
    <scope>NUCLEOTIDE SEQUENCE [LARGE SCALE GENOMIC DNA]</scope>
    <source>
        <strain evidence="8 9">AB215</strain>
    </source>
</reference>
<keyword evidence="9" id="KW-1185">Reference proteome</keyword>
<keyword evidence="3 6" id="KW-1133">Transmembrane helix</keyword>
<keyword evidence="2 6" id="KW-0812">Transmembrane</keyword>
<evidence type="ECO:0000256" key="5">
    <source>
        <dbReference type="SAM" id="MobiDB-lite"/>
    </source>
</evidence>
<sequence>MSSNPPDSPIPPAPTPPVGPAPGEKAVKFTRAAALWSALIGGFLTLILLLVFIAQNTASTPFQFLGWHWSLPLGVSFLLAAVGGGLLTVAVGSARIIQLRRAAKKHFAAANDLQPGINGTV</sequence>
<dbReference type="STRING" id="1841861.GCA_900157365_00317"/>
<dbReference type="InterPro" id="IPR010445">
    <property type="entry name" value="LapA_dom"/>
</dbReference>
<accession>A0A2U3P7S7</accession>
<proteinExistence type="predicted"/>
<evidence type="ECO:0000256" key="6">
    <source>
        <dbReference type="SAM" id="Phobius"/>
    </source>
</evidence>
<dbReference type="RefSeq" id="WP_077078720.1">
    <property type="nucleotide sequence ID" value="NZ_FUEZ01000004.1"/>
</dbReference>
<feature type="compositionally biased region" description="Pro residues" evidence="5">
    <location>
        <begin position="1"/>
        <end position="20"/>
    </location>
</feature>
<evidence type="ECO:0000259" key="7">
    <source>
        <dbReference type="Pfam" id="PF06305"/>
    </source>
</evidence>
<keyword evidence="4 6" id="KW-0472">Membrane</keyword>
<dbReference type="AlphaFoldDB" id="A0A2U3P7S7"/>
<name>A0A2U3P7S7_9MYCO</name>
<protein>
    <submittedName>
        <fullName evidence="8">Uncharacterized integral membrane protein</fullName>
    </submittedName>
</protein>
<evidence type="ECO:0000313" key="9">
    <source>
        <dbReference type="Proteomes" id="UP000240424"/>
    </source>
</evidence>
<evidence type="ECO:0000256" key="3">
    <source>
        <dbReference type="ARBA" id="ARBA00022989"/>
    </source>
</evidence>
<feature type="transmembrane region" description="Helical" evidence="6">
    <location>
        <begin position="33"/>
        <end position="54"/>
    </location>
</feature>
<gene>
    <name evidence="8" type="ORF">MNAB215_2000</name>
</gene>
<evidence type="ECO:0000313" key="8">
    <source>
        <dbReference type="EMBL" id="SPM39808.1"/>
    </source>
</evidence>
<feature type="transmembrane region" description="Helical" evidence="6">
    <location>
        <begin position="74"/>
        <end position="97"/>
    </location>
</feature>